<sequence>MTKSKILWDLYEHNFQFELVALDHVMMPSLWLNRDSERLDHVQQVCTILPHQECAVSELYADFPW</sequence>
<dbReference type="InParanoid" id="A0A0C3JAL7"/>
<dbReference type="EMBL" id="KN831964">
    <property type="protein sequence ID" value="KIO06113.1"/>
    <property type="molecule type" value="Genomic_DNA"/>
</dbReference>
<accession>A0A0C3JAL7</accession>
<dbReference type="Proteomes" id="UP000054217">
    <property type="component" value="Unassembled WGS sequence"/>
</dbReference>
<gene>
    <name evidence="1" type="ORF">M404DRAFT_139674</name>
</gene>
<reference evidence="1 2" key="1">
    <citation type="submission" date="2014-04" db="EMBL/GenBank/DDBJ databases">
        <authorList>
            <consortium name="DOE Joint Genome Institute"/>
            <person name="Kuo A."/>
            <person name="Kohler A."/>
            <person name="Costa M.D."/>
            <person name="Nagy L.G."/>
            <person name="Floudas D."/>
            <person name="Copeland A."/>
            <person name="Barry K.W."/>
            <person name="Cichocki N."/>
            <person name="Veneault-Fourrey C."/>
            <person name="LaButti K."/>
            <person name="Lindquist E.A."/>
            <person name="Lipzen A."/>
            <person name="Lundell T."/>
            <person name="Morin E."/>
            <person name="Murat C."/>
            <person name="Sun H."/>
            <person name="Tunlid A."/>
            <person name="Henrissat B."/>
            <person name="Grigoriev I.V."/>
            <person name="Hibbett D.S."/>
            <person name="Martin F."/>
            <person name="Nordberg H.P."/>
            <person name="Cantor M.N."/>
            <person name="Hua S.X."/>
        </authorList>
    </citation>
    <scope>NUCLEOTIDE SEQUENCE [LARGE SCALE GENOMIC DNA]</scope>
    <source>
        <strain evidence="1 2">Marx 270</strain>
    </source>
</reference>
<keyword evidence="2" id="KW-1185">Reference proteome</keyword>
<dbReference type="OrthoDB" id="2634326at2759"/>
<dbReference type="HOGENOM" id="CLU_2850640_0_0_1"/>
<reference evidence="2" key="2">
    <citation type="submission" date="2015-01" db="EMBL/GenBank/DDBJ databases">
        <title>Evolutionary Origins and Diversification of the Mycorrhizal Mutualists.</title>
        <authorList>
            <consortium name="DOE Joint Genome Institute"/>
            <consortium name="Mycorrhizal Genomics Consortium"/>
            <person name="Kohler A."/>
            <person name="Kuo A."/>
            <person name="Nagy L.G."/>
            <person name="Floudas D."/>
            <person name="Copeland A."/>
            <person name="Barry K.W."/>
            <person name="Cichocki N."/>
            <person name="Veneault-Fourrey C."/>
            <person name="LaButti K."/>
            <person name="Lindquist E.A."/>
            <person name="Lipzen A."/>
            <person name="Lundell T."/>
            <person name="Morin E."/>
            <person name="Murat C."/>
            <person name="Riley R."/>
            <person name="Ohm R."/>
            <person name="Sun H."/>
            <person name="Tunlid A."/>
            <person name="Henrissat B."/>
            <person name="Grigoriev I.V."/>
            <person name="Hibbett D.S."/>
            <person name="Martin F."/>
        </authorList>
    </citation>
    <scope>NUCLEOTIDE SEQUENCE [LARGE SCALE GENOMIC DNA]</scope>
    <source>
        <strain evidence="2">Marx 270</strain>
    </source>
</reference>
<dbReference type="AlphaFoldDB" id="A0A0C3JAL7"/>
<evidence type="ECO:0000313" key="2">
    <source>
        <dbReference type="Proteomes" id="UP000054217"/>
    </source>
</evidence>
<proteinExistence type="predicted"/>
<protein>
    <submittedName>
        <fullName evidence="1">Uncharacterized protein</fullName>
    </submittedName>
</protein>
<name>A0A0C3JAL7_PISTI</name>
<organism evidence="1 2">
    <name type="scientific">Pisolithus tinctorius Marx 270</name>
    <dbReference type="NCBI Taxonomy" id="870435"/>
    <lineage>
        <taxon>Eukaryota</taxon>
        <taxon>Fungi</taxon>
        <taxon>Dikarya</taxon>
        <taxon>Basidiomycota</taxon>
        <taxon>Agaricomycotina</taxon>
        <taxon>Agaricomycetes</taxon>
        <taxon>Agaricomycetidae</taxon>
        <taxon>Boletales</taxon>
        <taxon>Sclerodermatineae</taxon>
        <taxon>Pisolithaceae</taxon>
        <taxon>Pisolithus</taxon>
    </lineage>
</organism>
<evidence type="ECO:0000313" key="1">
    <source>
        <dbReference type="EMBL" id="KIO06113.1"/>
    </source>
</evidence>